<evidence type="ECO:0000313" key="2">
    <source>
        <dbReference type="EMBL" id="KAK3237056.1"/>
    </source>
</evidence>
<dbReference type="Proteomes" id="UP001190700">
    <property type="component" value="Unassembled WGS sequence"/>
</dbReference>
<comment type="caution">
    <text evidence="2">The sequence shown here is derived from an EMBL/GenBank/DDBJ whole genome shotgun (WGS) entry which is preliminary data.</text>
</comment>
<organism evidence="2 3">
    <name type="scientific">Cymbomonas tetramitiformis</name>
    <dbReference type="NCBI Taxonomy" id="36881"/>
    <lineage>
        <taxon>Eukaryota</taxon>
        <taxon>Viridiplantae</taxon>
        <taxon>Chlorophyta</taxon>
        <taxon>Pyramimonadophyceae</taxon>
        <taxon>Pyramimonadales</taxon>
        <taxon>Pyramimonadaceae</taxon>
        <taxon>Cymbomonas</taxon>
    </lineage>
</organism>
<gene>
    <name evidence="2" type="ORF">CYMTET_52842</name>
</gene>
<feature type="region of interest" description="Disordered" evidence="1">
    <location>
        <begin position="772"/>
        <end position="797"/>
    </location>
</feature>
<evidence type="ECO:0008006" key="4">
    <source>
        <dbReference type="Google" id="ProtNLM"/>
    </source>
</evidence>
<dbReference type="AlphaFoldDB" id="A0AAE0BI78"/>
<evidence type="ECO:0000313" key="3">
    <source>
        <dbReference type="Proteomes" id="UP001190700"/>
    </source>
</evidence>
<dbReference type="InterPro" id="IPR012337">
    <property type="entry name" value="RNaseH-like_sf"/>
</dbReference>
<reference evidence="2 3" key="1">
    <citation type="journal article" date="2015" name="Genome Biol. Evol.">
        <title>Comparative Genomics of a Bacterivorous Green Alga Reveals Evolutionary Causalities and Consequences of Phago-Mixotrophic Mode of Nutrition.</title>
        <authorList>
            <person name="Burns J.A."/>
            <person name="Paasch A."/>
            <person name="Narechania A."/>
            <person name="Kim E."/>
        </authorList>
    </citation>
    <scope>NUCLEOTIDE SEQUENCE [LARGE SCALE GENOMIC DNA]</scope>
    <source>
        <strain evidence="2 3">PLY_AMNH</strain>
    </source>
</reference>
<accession>A0AAE0BI78</accession>
<evidence type="ECO:0000256" key="1">
    <source>
        <dbReference type="SAM" id="MobiDB-lite"/>
    </source>
</evidence>
<keyword evidence="3" id="KW-1185">Reference proteome</keyword>
<name>A0AAE0BI78_9CHLO</name>
<proteinExistence type="predicted"/>
<protein>
    <recommendedName>
        <fullName evidence="4">DUF659 domain-containing protein</fullName>
    </recommendedName>
</protein>
<sequence length="839" mass="94760">MSQMSTIPSTEEETFQWKDANGVSHMVPKVIEDALTAPFRGQSGFGPQHLYVLDQFQDTAEYVVTLDPKKSCAKNVRTLLVCKFDQQVRTNVAYHKINSGKLLNKLIDCKGVPDDVKLKLTEKCCATHAIEWRASYEKKRKALETPEEAGLLAAEEHVENEHDPTAAKRRERQATLSEVGVTAYTEIQIAAFNFMLGCFFFACRIPFAVVENVFFVAFVKALNPGYAKFLPGRDKLRTSILDDVYEETLVSTCAVLDSTPGKRTLVLDGKTNVVGRATCNIGEGKVGISAYLTTKHYGKREHSGRLHAEVVHFEVSDQIDKYQAIVADNTGSMQVMFRLFRAWYPFLFILGCCVHVLDLLVEDIVKLDDIHAIVDDFCFITVFMKRYSMLWETLLEKATKEFGNRARNLKLFPLTRFGYAYLMISTCLYNWNLLRDVSEWPEYAVAKAKANGKRESREAFERFESLIEDSTLKRKGEAVNVVIQPLSTMLHYLEGDSVPPSHLLPLYSLYFQLVLDLPLATTSRLGATNVAAISELVKDRWLGTARKVGLRHDFHCLAFVLDVYVRAVIVIIFGQSELDRIFRSFTERNIMAAMLNYNGGVKDAKYHRLVQEFNLFQAKGDPYGVKMEAVLDMLKCQIPRKIHPVLTAEEKSHKFTYFLCVLSHLHLITSHLTMWNALPNVSADSVALKEMAVDCLQVQTHAGGIERINKNCDMVHSKGRASFKVANVRKSVYCYTNLVLQYKMKLSFTDYLNTVLTPEDAEDVVLSFETEVDSDDDELSAGDAVDGPEEESEDDLDEPVMVDQSQMFVCPPGFKALDKPGDFLAGAELFILMLWKDEG</sequence>
<dbReference type="EMBL" id="LGRX02034715">
    <property type="protein sequence ID" value="KAK3237056.1"/>
    <property type="molecule type" value="Genomic_DNA"/>
</dbReference>
<dbReference type="SUPFAM" id="SSF53098">
    <property type="entry name" value="Ribonuclease H-like"/>
    <property type="match status" value="1"/>
</dbReference>